<evidence type="ECO:0000313" key="5">
    <source>
        <dbReference type="EMBL" id="ATY34304.1"/>
    </source>
</evidence>
<dbReference type="InterPro" id="IPR008927">
    <property type="entry name" value="6-PGluconate_DH-like_C_sf"/>
</dbReference>
<dbReference type="GO" id="GO:0000271">
    <property type="term" value="P:polysaccharide biosynthetic process"/>
    <property type="evidence" value="ECO:0007669"/>
    <property type="project" value="InterPro"/>
</dbReference>
<dbReference type="Proteomes" id="UP000229081">
    <property type="component" value="Chromosome"/>
</dbReference>
<dbReference type="SMART" id="SM00984">
    <property type="entry name" value="UDPG_MGDP_dh_C"/>
    <property type="match status" value="1"/>
</dbReference>
<dbReference type="GO" id="GO:0016628">
    <property type="term" value="F:oxidoreductase activity, acting on the CH-CH group of donors, NAD or NADP as acceptor"/>
    <property type="evidence" value="ECO:0007669"/>
    <property type="project" value="InterPro"/>
</dbReference>
<evidence type="ECO:0000259" key="4">
    <source>
        <dbReference type="SMART" id="SM00984"/>
    </source>
</evidence>
<dbReference type="OrthoDB" id="9803238at2"/>
<keyword evidence="1" id="KW-0560">Oxidoreductase</keyword>
<protein>
    <submittedName>
        <fullName evidence="5">Nucleotide sugar dehydrogenase</fullName>
    </submittedName>
</protein>
<dbReference type="PIRSF" id="PIRSF000124">
    <property type="entry name" value="UDPglc_GDPman_dh"/>
    <property type="match status" value="1"/>
</dbReference>
<dbReference type="InterPro" id="IPR036220">
    <property type="entry name" value="UDP-Glc/GDP-Man_DH_C_sf"/>
</dbReference>
<evidence type="ECO:0000256" key="3">
    <source>
        <dbReference type="PIRNR" id="PIRNR000124"/>
    </source>
</evidence>
<dbReference type="NCBIfam" id="TIGR03026">
    <property type="entry name" value="NDP-sugDHase"/>
    <property type="match status" value="1"/>
</dbReference>
<dbReference type="InterPro" id="IPR001732">
    <property type="entry name" value="UDP-Glc/GDP-Man_DH_N"/>
</dbReference>
<proteinExistence type="inferred from homology"/>
<sequence length="448" mass="48608">MSIEWPAHGLKLQARIEGGTAKIGVIGMGYVGLPLAVAFCEANCPVLAVDLDDAKIDALKSGQSYIKHIDGARIAPQVEAKRLDATSDLDRLGEADVLLICVPTPLSRHLEPDLKYVEATTAAIAKTLRRGQLVILESTTYPGTTREVMQPILEAGGLIAGKDFFLAYSPEREDPGNPTYSTTQIPKVVGADDKVSADLALALYKHVVPQTIAVSSAATAEAVKITENVFRAVNIALVNELKLIFTAMDIDVWEVIDAAKTKPFGFMPFYPGPGLGGHCIPIDPFYLTWKAREFNQHTKFIELAGQINADMPQHVIRVMSDTLDARFGRGLRGSRILVLGVAYKKNVDDIRESPSLRLMEMIEARGATADFHDPHVAQINGTREHPTLNYRHGVAWDPAEIAKYDAVLIATDHDAVDYAALVEAAPLVIDTRNACGKAGIVSEKVVRA</sequence>
<keyword evidence="6" id="KW-1185">Reference proteome</keyword>
<evidence type="ECO:0000313" key="6">
    <source>
        <dbReference type="Proteomes" id="UP000229081"/>
    </source>
</evidence>
<dbReference type="SUPFAM" id="SSF48179">
    <property type="entry name" value="6-phosphogluconate dehydrogenase C-terminal domain-like"/>
    <property type="match status" value="1"/>
</dbReference>
<dbReference type="RefSeq" id="WP_100284092.1">
    <property type="nucleotide sequence ID" value="NZ_CP024923.1"/>
</dbReference>
<dbReference type="SUPFAM" id="SSF51735">
    <property type="entry name" value="NAD(P)-binding Rossmann-fold domains"/>
    <property type="match status" value="1"/>
</dbReference>
<accession>A0A2K8MMK3</accession>
<evidence type="ECO:0000256" key="2">
    <source>
        <dbReference type="ARBA" id="ARBA00023027"/>
    </source>
</evidence>
<organism evidence="5 6">
    <name type="scientific">Sphingomonas psychrotolerans</name>
    <dbReference type="NCBI Taxonomy" id="1327635"/>
    <lineage>
        <taxon>Bacteria</taxon>
        <taxon>Pseudomonadati</taxon>
        <taxon>Pseudomonadota</taxon>
        <taxon>Alphaproteobacteria</taxon>
        <taxon>Sphingomonadales</taxon>
        <taxon>Sphingomonadaceae</taxon>
        <taxon>Sphingomonas</taxon>
    </lineage>
</organism>
<dbReference type="SUPFAM" id="SSF52413">
    <property type="entry name" value="UDP-glucose/GDP-mannose dehydrogenase C-terminal domain"/>
    <property type="match status" value="1"/>
</dbReference>
<name>A0A2K8MMK3_9SPHN</name>
<dbReference type="InterPro" id="IPR014027">
    <property type="entry name" value="UDP-Glc/GDP-Man_DH_C"/>
</dbReference>
<dbReference type="PANTHER" id="PTHR43491">
    <property type="entry name" value="UDP-N-ACETYL-D-MANNOSAMINE DEHYDROGENASE"/>
    <property type="match status" value="1"/>
</dbReference>
<dbReference type="PIRSF" id="PIRSF500136">
    <property type="entry name" value="UDP_ManNAc_DH"/>
    <property type="match status" value="1"/>
</dbReference>
<dbReference type="InterPro" id="IPR017476">
    <property type="entry name" value="UDP-Glc/GDP-Man"/>
</dbReference>
<dbReference type="PANTHER" id="PTHR43491:SF1">
    <property type="entry name" value="UDP-N-ACETYL-D-MANNOSAMINE DEHYDROGENASE"/>
    <property type="match status" value="1"/>
</dbReference>
<dbReference type="AlphaFoldDB" id="A0A2K8MMK3"/>
<dbReference type="Gene3D" id="3.40.50.720">
    <property type="entry name" value="NAD(P)-binding Rossmann-like Domain"/>
    <property type="match status" value="2"/>
</dbReference>
<gene>
    <name evidence="5" type="ORF">CVN68_22010</name>
</gene>
<dbReference type="GO" id="GO:0016616">
    <property type="term" value="F:oxidoreductase activity, acting on the CH-OH group of donors, NAD or NADP as acceptor"/>
    <property type="evidence" value="ECO:0007669"/>
    <property type="project" value="InterPro"/>
</dbReference>
<dbReference type="GO" id="GO:0051287">
    <property type="term" value="F:NAD binding"/>
    <property type="evidence" value="ECO:0007669"/>
    <property type="project" value="InterPro"/>
</dbReference>
<dbReference type="EMBL" id="CP024923">
    <property type="protein sequence ID" value="ATY34304.1"/>
    <property type="molecule type" value="Genomic_DNA"/>
</dbReference>
<comment type="similarity">
    <text evidence="3">Belongs to the UDP-glucose/GDP-mannose dehydrogenase family.</text>
</comment>
<dbReference type="Pfam" id="PF03720">
    <property type="entry name" value="UDPG_MGDP_dh_C"/>
    <property type="match status" value="1"/>
</dbReference>
<dbReference type="InterPro" id="IPR014026">
    <property type="entry name" value="UDP-Glc/GDP-Man_DH_dimer"/>
</dbReference>
<dbReference type="KEGG" id="sphc:CVN68_22010"/>
<dbReference type="Pfam" id="PF00984">
    <property type="entry name" value="UDPG_MGDP_dh"/>
    <property type="match status" value="1"/>
</dbReference>
<evidence type="ECO:0000256" key="1">
    <source>
        <dbReference type="ARBA" id="ARBA00023002"/>
    </source>
</evidence>
<dbReference type="InterPro" id="IPR036291">
    <property type="entry name" value="NAD(P)-bd_dom_sf"/>
</dbReference>
<dbReference type="Pfam" id="PF03721">
    <property type="entry name" value="UDPG_MGDP_dh_N"/>
    <property type="match status" value="1"/>
</dbReference>
<dbReference type="InterPro" id="IPR028359">
    <property type="entry name" value="UDP_ManNAc/GlcNAc_DH"/>
</dbReference>
<feature type="domain" description="UDP-glucose/GDP-mannose dehydrogenase C-terminal" evidence="4">
    <location>
        <begin position="337"/>
        <end position="437"/>
    </location>
</feature>
<keyword evidence="2" id="KW-0520">NAD</keyword>
<reference evidence="5 6" key="1">
    <citation type="submission" date="2017-11" db="EMBL/GenBank/DDBJ databases">
        <title>Complete genome sequence of Sphingomonas sp. Strain Cra20, a psychrotolerant potential plant growth promoting rhizobacteria.</title>
        <authorList>
            <person name="Luo Y."/>
        </authorList>
    </citation>
    <scope>NUCLEOTIDE SEQUENCE [LARGE SCALE GENOMIC DNA]</scope>
    <source>
        <strain evidence="5 6">Cra20</strain>
    </source>
</reference>